<gene>
    <name evidence="3" type="ORF">DP119_06410</name>
</gene>
<protein>
    <submittedName>
        <fullName evidence="3">DUF2892 domain-containing protein</fullName>
    </submittedName>
</protein>
<organism evidence="3 4">
    <name type="scientific">Planococcus maitriensis</name>
    <dbReference type="NCBI Taxonomy" id="221799"/>
    <lineage>
        <taxon>Bacteria</taxon>
        <taxon>Bacillati</taxon>
        <taxon>Bacillota</taxon>
        <taxon>Bacilli</taxon>
        <taxon>Bacillales</taxon>
        <taxon>Caryophanaceae</taxon>
        <taxon>Planococcus</taxon>
    </lineage>
</organism>
<sequence>MELDLDKEQLPSTQTKVNENTPDYINQQIERETEASVNYYKRQGENEIRQRIEELEHEWDTERVLEVNMASIALASSLLALGSNKKWAYLSGAVSVFMIQHAVQGWCPPLSIFRRMGIRTLDEINREKKALENLLNKPE</sequence>
<evidence type="ECO:0000313" key="3">
    <source>
        <dbReference type="EMBL" id="RAZ68299.1"/>
    </source>
</evidence>
<evidence type="ECO:0000256" key="1">
    <source>
        <dbReference type="SAM" id="MobiDB-lite"/>
    </source>
</evidence>
<feature type="compositionally biased region" description="Polar residues" evidence="1">
    <location>
        <begin position="10"/>
        <end position="20"/>
    </location>
</feature>
<dbReference type="AlphaFoldDB" id="A0A365K6P0"/>
<dbReference type="EMBL" id="QLZQ01000002">
    <property type="protein sequence ID" value="RAZ68299.1"/>
    <property type="molecule type" value="Genomic_DNA"/>
</dbReference>
<proteinExistence type="predicted"/>
<keyword evidence="4" id="KW-1185">Reference proteome</keyword>
<evidence type="ECO:0000313" key="4">
    <source>
        <dbReference type="Proteomes" id="UP000251869"/>
    </source>
</evidence>
<feature type="region of interest" description="Disordered" evidence="1">
    <location>
        <begin position="1"/>
        <end position="20"/>
    </location>
</feature>
<feature type="domain" description="Inner membrane protein YgaP-like transmembrane" evidence="2">
    <location>
        <begin position="61"/>
        <end position="114"/>
    </location>
</feature>
<comment type="caution">
    <text evidence="3">The sequence shown here is derived from an EMBL/GenBank/DDBJ whole genome shotgun (WGS) entry which is preliminary data.</text>
</comment>
<dbReference type="OrthoDB" id="9799383at2"/>
<dbReference type="RefSeq" id="WP_112232006.1">
    <property type="nucleotide sequence ID" value="NZ_QLZQ01000002.1"/>
</dbReference>
<dbReference type="Gene3D" id="6.10.140.1340">
    <property type="match status" value="1"/>
</dbReference>
<dbReference type="Proteomes" id="UP000251869">
    <property type="component" value="Unassembled WGS sequence"/>
</dbReference>
<name>A0A365K6P0_9BACL</name>
<reference evidence="3 4" key="1">
    <citation type="submission" date="2018-06" db="EMBL/GenBank/DDBJ databases">
        <title>The draft genome sequences of strains SCU63 and S1.</title>
        <authorList>
            <person name="Gan L."/>
        </authorList>
    </citation>
    <scope>NUCLEOTIDE SEQUENCE [LARGE SCALE GENOMIC DNA]</scope>
    <source>
        <strain evidence="3 4">S1</strain>
    </source>
</reference>
<dbReference type="InterPro" id="IPR021309">
    <property type="entry name" value="YgaP-like_TM"/>
</dbReference>
<dbReference type="Pfam" id="PF11127">
    <property type="entry name" value="YgaP-like_TM"/>
    <property type="match status" value="1"/>
</dbReference>
<accession>A0A365K6P0</accession>
<evidence type="ECO:0000259" key="2">
    <source>
        <dbReference type="Pfam" id="PF11127"/>
    </source>
</evidence>